<evidence type="ECO:0000313" key="8">
    <source>
        <dbReference type="Proteomes" id="UP000295764"/>
    </source>
</evidence>
<keyword evidence="4 6" id="KW-0472">Membrane</keyword>
<dbReference type="SUPFAM" id="SSF51306">
    <property type="entry name" value="LexA/Signal peptidase"/>
    <property type="match status" value="1"/>
</dbReference>
<dbReference type="CDD" id="cd06530">
    <property type="entry name" value="S26_SPase_I"/>
    <property type="match status" value="1"/>
</dbReference>
<evidence type="ECO:0000256" key="2">
    <source>
        <dbReference type="ARBA" id="ARBA00022692"/>
    </source>
</evidence>
<gene>
    <name evidence="7" type="ORF">EDF64_101392</name>
</gene>
<name>A0A4R6DNH6_9MICO</name>
<dbReference type="GO" id="GO:0009003">
    <property type="term" value="F:signal peptidase activity"/>
    <property type="evidence" value="ECO:0007669"/>
    <property type="project" value="UniProtKB-EC"/>
</dbReference>
<reference evidence="7 8" key="1">
    <citation type="submission" date="2019-03" db="EMBL/GenBank/DDBJ databases">
        <title>Genomic analyses of the natural microbiome of Caenorhabditis elegans.</title>
        <authorList>
            <person name="Samuel B."/>
        </authorList>
    </citation>
    <scope>NUCLEOTIDE SEQUENCE [LARGE SCALE GENOMIC DNA]</scope>
    <source>
        <strain evidence="7 8">JUb65</strain>
    </source>
</reference>
<dbReference type="GO" id="GO:0006465">
    <property type="term" value="P:signal peptide processing"/>
    <property type="evidence" value="ECO:0007669"/>
    <property type="project" value="UniProtKB-UniRule"/>
</dbReference>
<dbReference type="InterPro" id="IPR001733">
    <property type="entry name" value="Peptidase_S26B"/>
</dbReference>
<accession>A0A4R6DNH6</accession>
<keyword evidence="2 6" id="KW-0812">Transmembrane</keyword>
<protein>
    <recommendedName>
        <fullName evidence="5">Signal peptidase I</fullName>
        <ecNumber evidence="5">3.4.21.89</ecNumber>
    </recommendedName>
</protein>
<proteinExistence type="predicted"/>
<dbReference type="NCBIfam" id="TIGR02228">
    <property type="entry name" value="sigpep_I_arch"/>
    <property type="match status" value="1"/>
</dbReference>
<dbReference type="Proteomes" id="UP000295764">
    <property type="component" value="Unassembled WGS sequence"/>
</dbReference>
<dbReference type="GO" id="GO:0016020">
    <property type="term" value="C:membrane"/>
    <property type="evidence" value="ECO:0007669"/>
    <property type="project" value="UniProtKB-SubCell"/>
</dbReference>
<dbReference type="OrthoDB" id="3790724at2"/>
<dbReference type="GO" id="GO:0004252">
    <property type="term" value="F:serine-type endopeptidase activity"/>
    <property type="evidence" value="ECO:0007669"/>
    <property type="project" value="UniProtKB-UniRule"/>
</dbReference>
<comment type="caution">
    <text evidence="7">The sequence shown here is derived from an EMBL/GenBank/DDBJ whole genome shotgun (WGS) entry which is preliminary data.</text>
</comment>
<evidence type="ECO:0000256" key="3">
    <source>
        <dbReference type="ARBA" id="ARBA00022989"/>
    </source>
</evidence>
<evidence type="ECO:0000256" key="6">
    <source>
        <dbReference type="SAM" id="Phobius"/>
    </source>
</evidence>
<feature type="transmembrane region" description="Helical" evidence="6">
    <location>
        <begin position="27"/>
        <end position="56"/>
    </location>
</feature>
<evidence type="ECO:0000256" key="5">
    <source>
        <dbReference type="NCBIfam" id="TIGR02228"/>
    </source>
</evidence>
<feature type="transmembrane region" description="Helical" evidence="6">
    <location>
        <begin position="158"/>
        <end position="176"/>
    </location>
</feature>
<evidence type="ECO:0000313" key="7">
    <source>
        <dbReference type="EMBL" id="TDN46526.1"/>
    </source>
</evidence>
<keyword evidence="3 6" id="KW-1133">Transmembrane helix</keyword>
<sequence length="185" mass="18711">MPGTTASASGSPDAAPPRRLVDRVRTVVVTVAGAIGLACLLGWVAIALTGLSFVVVTTGSMAPTIPAGGLAITHEVPAADVRTGDVVTVPRPGSPLPVTHRVVAVDRVAGDAGARSLTLRGDDNATDDRDPYVVRSAGLVLAHAPGLGSVLVASTSPVARGLGFAVVGGLVVWAFWPERRRQDAS</sequence>
<evidence type="ECO:0000256" key="1">
    <source>
        <dbReference type="ARBA" id="ARBA00004370"/>
    </source>
</evidence>
<dbReference type="InterPro" id="IPR019533">
    <property type="entry name" value="Peptidase_S26"/>
</dbReference>
<evidence type="ECO:0000256" key="4">
    <source>
        <dbReference type="ARBA" id="ARBA00023136"/>
    </source>
</evidence>
<dbReference type="RefSeq" id="WP_133518392.1">
    <property type="nucleotide sequence ID" value="NZ_SNVW01000001.1"/>
</dbReference>
<dbReference type="InterPro" id="IPR036286">
    <property type="entry name" value="LexA/Signal_pep-like_sf"/>
</dbReference>
<organism evidence="7 8">
    <name type="scientific">Curtobacterium flaccumfaciens</name>
    <dbReference type="NCBI Taxonomy" id="2035"/>
    <lineage>
        <taxon>Bacteria</taxon>
        <taxon>Bacillati</taxon>
        <taxon>Actinomycetota</taxon>
        <taxon>Actinomycetes</taxon>
        <taxon>Micrococcales</taxon>
        <taxon>Microbacteriaceae</taxon>
        <taxon>Curtobacterium</taxon>
    </lineage>
</organism>
<dbReference type="AlphaFoldDB" id="A0A4R6DNH6"/>
<dbReference type="EMBL" id="SNVW01000001">
    <property type="protein sequence ID" value="TDN46526.1"/>
    <property type="molecule type" value="Genomic_DNA"/>
</dbReference>
<comment type="subcellular location">
    <subcellularLocation>
        <location evidence="1">Membrane</location>
    </subcellularLocation>
</comment>
<dbReference type="EC" id="3.4.21.89" evidence="5"/>